<organism evidence="3 4">
    <name type="scientific">Curtobacterium caseinilyticum</name>
    <dbReference type="NCBI Taxonomy" id="3055137"/>
    <lineage>
        <taxon>Bacteria</taxon>
        <taxon>Bacillati</taxon>
        <taxon>Actinomycetota</taxon>
        <taxon>Actinomycetes</taxon>
        <taxon>Micrococcales</taxon>
        <taxon>Microbacteriaceae</taxon>
        <taxon>Curtobacterium</taxon>
    </lineage>
</organism>
<evidence type="ECO:0000256" key="1">
    <source>
        <dbReference type="SAM" id="MobiDB-lite"/>
    </source>
</evidence>
<feature type="transmembrane region" description="Helical" evidence="2">
    <location>
        <begin position="74"/>
        <end position="92"/>
    </location>
</feature>
<dbReference type="InterPro" id="IPR019099">
    <property type="entry name" value="Uncharacterised_PGPGW_TM"/>
</dbReference>
<keyword evidence="2" id="KW-0472">Membrane</keyword>
<feature type="transmembrane region" description="Helical" evidence="2">
    <location>
        <begin position="47"/>
        <end position="68"/>
    </location>
</feature>
<dbReference type="InterPro" id="IPR013434">
    <property type="entry name" value="CHP02611"/>
</dbReference>
<dbReference type="EMBL" id="JAUCMN010000012">
    <property type="protein sequence ID" value="MDM7892976.1"/>
    <property type="molecule type" value="Genomic_DNA"/>
</dbReference>
<protein>
    <submittedName>
        <fullName evidence="3">TIGR02611 family protein</fullName>
    </submittedName>
</protein>
<sequence length="155" mass="17646">MDDTHERPDAVVRADIEAPGTDGDDHQRFRWFRRMRAWIHARPGVHLFYKVLVGIVGGLVVVIGLILVPLPGPGWLVVFIGLTILASEFHFFHRIITWLRAQLHRFWDWAKAHGPQWLRKAADRGKADVDAAHEDAHRSTGVRAAPRPNRARPGH</sequence>
<dbReference type="RefSeq" id="WP_289475181.1">
    <property type="nucleotide sequence ID" value="NZ_JAUCMN010000012.1"/>
</dbReference>
<name>A0ABT7TTP2_9MICO</name>
<accession>A0ABT7TTP2</accession>
<evidence type="ECO:0000256" key="2">
    <source>
        <dbReference type="SAM" id="Phobius"/>
    </source>
</evidence>
<feature type="region of interest" description="Disordered" evidence="1">
    <location>
        <begin position="129"/>
        <end position="155"/>
    </location>
</feature>
<gene>
    <name evidence="3" type="ORF">QUG93_14880</name>
</gene>
<proteinExistence type="predicted"/>
<keyword evidence="2" id="KW-0812">Transmembrane</keyword>
<evidence type="ECO:0000313" key="4">
    <source>
        <dbReference type="Proteomes" id="UP001236404"/>
    </source>
</evidence>
<reference evidence="3 4" key="1">
    <citation type="submission" date="2023-06" db="EMBL/GenBank/DDBJ databases">
        <authorList>
            <person name="Feng G."/>
            <person name="Li J."/>
            <person name="Zhu H."/>
        </authorList>
    </citation>
    <scope>NUCLEOTIDE SEQUENCE [LARGE SCALE GENOMIC DNA]</scope>
    <source>
        <strain evidence="3 4">RHCKG28</strain>
    </source>
</reference>
<evidence type="ECO:0000313" key="3">
    <source>
        <dbReference type="EMBL" id="MDM7892976.1"/>
    </source>
</evidence>
<dbReference type="Proteomes" id="UP001236404">
    <property type="component" value="Unassembled WGS sequence"/>
</dbReference>
<dbReference type="Pfam" id="PF09656">
    <property type="entry name" value="PGPGW"/>
    <property type="match status" value="1"/>
</dbReference>
<keyword evidence="4" id="KW-1185">Reference proteome</keyword>
<feature type="compositionally biased region" description="Basic and acidic residues" evidence="1">
    <location>
        <begin position="129"/>
        <end position="138"/>
    </location>
</feature>
<comment type="caution">
    <text evidence="3">The sequence shown here is derived from an EMBL/GenBank/DDBJ whole genome shotgun (WGS) entry which is preliminary data.</text>
</comment>
<keyword evidence="2" id="KW-1133">Transmembrane helix</keyword>
<dbReference type="NCBIfam" id="TIGR02611">
    <property type="entry name" value="TIGR02611 family protein"/>
    <property type="match status" value="1"/>
</dbReference>